<dbReference type="STRING" id="526225.Gobs_3490"/>
<organism evidence="2 3">
    <name type="scientific">Geodermatophilus obscurus (strain ATCC 25078 / DSM 43160 / JCM 3152 / CCUG 61914 / KCC A-0152 / KCTC 9177 / NBRC 13315 / NRRL B-3577 / G-20)</name>
    <dbReference type="NCBI Taxonomy" id="526225"/>
    <lineage>
        <taxon>Bacteria</taxon>
        <taxon>Bacillati</taxon>
        <taxon>Actinomycetota</taxon>
        <taxon>Actinomycetes</taxon>
        <taxon>Geodermatophilales</taxon>
        <taxon>Geodermatophilaceae</taxon>
        <taxon>Geodermatophilus</taxon>
    </lineage>
</organism>
<sequence length="813" mass="87075">MTAQENSPPNTAGGLAVDTDEAPPSNDPTQGRARSSLSNLVEALTYEPDEVVAVCHQDAQGGERGIFTHQHVPATADAIWDEASRWVDTSDLWWSINPLAVPEGYGGRGTAEHVTRFAAAYADLDVKPGGLPSMAAAWEVIDVVSALLGHEPVAVISSGHGLQPVWSIDPTDERTNLTADDKHRSDARALMRRFGRLVAHVAETVTEEHRGHVDSVFDQARVLRLPGSVNRKVPGAPVPTGVRFPGGSPLGVAELVDVLDAYGVLERPEDRDAPGVIRSEPGSWAWARTTCTWALSAVAGWRTDTPRANSAGRHPALVSKATRLAVMHRNGCLTEAAYREGVANLSSRFTELCEQGIGGEPRKVAPGEVSDALSWGRAKAATKTEAALQRELRSHRPHERPEAPTEAHTATAGESTALQAVLDHVQGWIDGDAGQFVFAAAIAVAAAETGFEPVWGDVVGPSSGGKTEAIRTLDRIATDTVDEITVAGLLSWQGSVQKGRPTGALVRIGSNPVAGLLTIRDLSTLLQTDSRSSGAEASGVFNALRVLFDGKYTREHGGAPVKLEWTGRLTVLAAVTDSIDNYASFGGQLGERFTYFRARGVPEHLRRSSWDRPATGRAELRAEAQELMTRAVTAARARLAGVTLSAELTHAVDAAASLLAVGRGKVPRDGYGRRDIIAEPEVEDPYRLRQQLLNLARALLALELTEAEATAFVYRVAVDTIPRTRAKVLSVLTTGGEQHSVKGVSAATGGVDRRVVRRVLEDLRALHLARCPSLDAHEDDGAETVLSVPRDWQLADNLHTAHARRIIPAQWPN</sequence>
<feature type="compositionally biased region" description="Basic and acidic residues" evidence="1">
    <location>
        <begin position="388"/>
        <end position="405"/>
    </location>
</feature>
<reference evidence="2 3" key="1">
    <citation type="journal article" date="2010" name="Stand. Genomic Sci.">
        <title>Complete genome sequence of Geodermatophilus obscurus type strain (G-20).</title>
        <authorList>
            <person name="Ivanova N."/>
            <person name="Sikorski J."/>
            <person name="Jando M."/>
            <person name="Munk C."/>
            <person name="Lapidus A."/>
            <person name="Glavina Del Rio T."/>
            <person name="Copeland A."/>
            <person name="Tice H."/>
            <person name="Cheng J.-F."/>
            <person name="Lucas S."/>
            <person name="Chen F."/>
            <person name="Nolan M."/>
            <person name="Bruce D."/>
            <person name="Goodwin L."/>
            <person name="Pitluck S."/>
            <person name="Mavromatis K."/>
            <person name="Mikhailova N."/>
            <person name="Pati A."/>
            <person name="Chen A."/>
            <person name="Palaniappan K."/>
            <person name="Land M."/>
            <person name="Hauser L."/>
            <person name="Chang Y.-J."/>
            <person name="Jeffries C.D."/>
            <person name="Meincke L."/>
            <person name="Brettin T."/>
            <person name="Detter J.C."/>
            <person name="Detter J.C."/>
            <person name="Rohde M."/>
            <person name="Goeker M."/>
            <person name="Bristow J."/>
            <person name="Eisen J.A."/>
            <person name="Markowitz V."/>
            <person name="Hugenholtz P."/>
            <person name="Kyrpides N.C."/>
            <person name="Klenk H.-P."/>
        </authorList>
    </citation>
    <scope>NUCLEOTIDE SEQUENCE [LARGE SCALE GENOMIC DNA]</scope>
    <source>
        <strain evidence="3">ATCC 25078 / DSM 43160 / JCM 3152 / KCC A-0152 / KCTC 9177 / NBRC 13315 / NRRL B-3577 / G-20</strain>
    </source>
</reference>
<keyword evidence="3" id="KW-1185">Reference proteome</keyword>
<evidence type="ECO:0000256" key="1">
    <source>
        <dbReference type="SAM" id="MobiDB-lite"/>
    </source>
</evidence>
<protein>
    <submittedName>
        <fullName evidence="2">Uncharacterized protein</fullName>
    </submittedName>
</protein>
<feature type="compositionally biased region" description="Polar residues" evidence="1">
    <location>
        <begin position="1"/>
        <end position="10"/>
    </location>
</feature>
<feature type="region of interest" description="Disordered" evidence="1">
    <location>
        <begin position="384"/>
        <end position="411"/>
    </location>
</feature>
<accession>D2SBH7</accession>
<gene>
    <name evidence="2" type="ordered locus">Gobs_3490</name>
</gene>
<dbReference type="HOGENOM" id="CLU_347076_0_0_11"/>
<dbReference type="eggNOG" id="ENOG5030JF3">
    <property type="taxonomic scope" value="Bacteria"/>
</dbReference>
<evidence type="ECO:0000313" key="2">
    <source>
        <dbReference type="EMBL" id="ADB76084.1"/>
    </source>
</evidence>
<dbReference type="AlphaFoldDB" id="D2SBH7"/>
<dbReference type="KEGG" id="gob:Gobs_3490"/>
<evidence type="ECO:0000313" key="3">
    <source>
        <dbReference type="Proteomes" id="UP000001382"/>
    </source>
</evidence>
<dbReference type="EMBL" id="CP001867">
    <property type="protein sequence ID" value="ADB76084.1"/>
    <property type="molecule type" value="Genomic_DNA"/>
</dbReference>
<name>D2SBH7_GEOOG</name>
<reference evidence="3" key="2">
    <citation type="submission" date="2010-01" db="EMBL/GenBank/DDBJ databases">
        <title>The complete genome of Geodermatophilus obscurus DSM 43160.</title>
        <authorList>
            <consortium name="US DOE Joint Genome Institute (JGI-PGF)"/>
            <person name="Lucas S."/>
            <person name="Copeland A."/>
            <person name="Lapidus A."/>
            <person name="Glavina del Rio T."/>
            <person name="Dalin E."/>
            <person name="Tice H."/>
            <person name="Bruce D."/>
            <person name="Goodwin L."/>
            <person name="Pitluck S."/>
            <person name="Kyrpides N."/>
            <person name="Mavromatis K."/>
            <person name="Ivanova N."/>
            <person name="Munk A.C."/>
            <person name="Brettin T."/>
            <person name="Detter J.C."/>
            <person name="Han C."/>
            <person name="Larimer F."/>
            <person name="Land M."/>
            <person name="Hauser L."/>
            <person name="Markowitz V."/>
            <person name="Cheng J.-F."/>
            <person name="Hugenholtz P."/>
            <person name="Woyke T."/>
            <person name="Wu D."/>
            <person name="Jando M."/>
            <person name="Schneider S."/>
            <person name="Klenk H.-P."/>
            <person name="Eisen J.A."/>
        </authorList>
    </citation>
    <scope>NUCLEOTIDE SEQUENCE [LARGE SCALE GENOMIC DNA]</scope>
    <source>
        <strain evidence="3">ATCC 25078 / DSM 43160 / JCM 3152 / KCC A-0152 / KCTC 9177 / NBRC 13315 / NRRL B-3577 / G-20</strain>
    </source>
</reference>
<feature type="region of interest" description="Disordered" evidence="1">
    <location>
        <begin position="1"/>
        <end position="35"/>
    </location>
</feature>
<proteinExistence type="predicted"/>
<dbReference type="Proteomes" id="UP000001382">
    <property type="component" value="Chromosome"/>
</dbReference>